<gene>
    <name evidence="2" type="ORF">MNBD_BACTEROID05-1026</name>
</gene>
<feature type="non-terminal residue" evidence="2">
    <location>
        <position position="1"/>
    </location>
</feature>
<evidence type="ECO:0008006" key="3">
    <source>
        <dbReference type="Google" id="ProtNLM"/>
    </source>
</evidence>
<dbReference type="AlphaFoldDB" id="A0A3B0U1S0"/>
<feature type="coiled-coil region" evidence="1">
    <location>
        <begin position="19"/>
        <end position="53"/>
    </location>
</feature>
<dbReference type="InterPro" id="IPR045755">
    <property type="entry name" value="FtsL-like"/>
</dbReference>
<evidence type="ECO:0000313" key="2">
    <source>
        <dbReference type="EMBL" id="VAW18369.1"/>
    </source>
</evidence>
<reference evidence="2" key="1">
    <citation type="submission" date="2018-06" db="EMBL/GenBank/DDBJ databases">
        <authorList>
            <person name="Zhirakovskaya E."/>
        </authorList>
    </citation>
    <scope>NUCLEOTIDE SEQUENCE</scope>
</reference>
<keyword evidence="1" id="KW-0175">Coiled coil</keyword>
<dbReference type="Pfam" id="PF19579">
    <property type="entry name" value="FtsL_2"/>
    <property type="match status" value="1"/>
</dbReference>
<protein>
    <recommendedName>
        <fullName evidence="3">Cell division protein FtsL</fullName>
    </recommendedName>
</protein>
<organism evidence="2">
    <name type="scientific">hydrothermal vent metagenome</name>
    <dbReference type="NCBI Taxonomy" id="652676"/>
    <lineage>
        <taxon>unclassified sequences</taxon>
        <taxon>metagenomes</taxon>
        <taxon>ecological metagenomes</taxon>
    </lineage>
</organism>
<accession>A0A3B0U1S0</accession>
<sequence length="81" mass="9393">FIIFLTVLALLMISSSHQIDKKVQKIAILNKEKRELRSQYVATKSDLMKLKMESNISKRLEEKGLFVSQTPPQKIKVSIYK</sequence>
<evidence type="ECO:0000256" key="1">
    <source>
        <dbReference type="SAM" id="Coils"/>
    </source>
</evidence>
<proteinExistence type="predicted"/>
<name>A0A3B0U1S0_9ZZZZ</name>
<dbReference type="EMBL" id="UOEN01000414">
    <property type="protein sequence ID" value="VAW18369.1"/>
    <property type="molecule type" value="Genomic_DNA"/>
</dbReference>